<evidence type="ECO:0000256" key="8">
    <source>
        <dbReference type="ARBA" id="ARBA00022741"/>
    </source>
</evidence>
<dbReference type="CDD" id="cd00288">
    <property type="entry name" value="Pyruvate_Kinase"/>
    <property type="match status" value="1"/>
</dbReference>
<dbReference type="Gene3D" id="3.20.20.60">
    <property type="entry name" value="Phosphoenolpyruvate-binding domains"/>
    <property type="match status" value="1"/>
</dbReference>
<evidence type="ECO:0000256" key="6">
    <source>
        <dbReference type="ARBA" id="ARBA00022679"/>
    </source>
</evidence>
<dbReference type="Pfam" id="PF00224">
    <property type="entry name" value="PK"/>
    <property type="match status" value="1"/>
</dbReference>
<evidence type="ECO:0000259" key="17">
    <source>
        <dbReference type="Pfam" id="PF00224"/>
    </source>
</evidence>
<evidence type="ECO:0000256" key="4">
    <source>
        <dbReference type="ARBA" id="ARBA00008663"/>
    </source>
</evidence>
<dbReference type="PROSITE" id="PS00110">
    <property type="entry name" value="PYRUVATE_KINASE"/>
    <property type="match status" value="1"/>
</dbReference>
<evidence type="ECO:0000256" key="3">
    <source>
        <dbReference type="ARBA" id="ARBA00004997"/>
    </source>
</evidence>
<keyword evidence="12 15" id="KW-0324">Glycolysis</keyword>
<dbReference type="InterPro" id="IPR015793">
    <property type="entry name" value="Pyrv_Knase_brl"/>
</dbReference>
<reference evidence="19" key="1">
    <citation type="submission" date="2022-07" db="EMBL/GenBank/DDBJ databases">
        <title>Phylogenomic reconstructions and comparative analyses of Kickxellomycotina fungi.</title>
        <authorList>
            <person name="Reynolds N.K."/>
            <person name="Stajich J.E."/>
            <person name="Barry K."/>
            <person name="Grigoriev I.V."/>
            <person name="Crous P."/>
            <person name="Smith M.E."/>
        </authorList>
    </citation>
    <scope>NUCLEOTIDE SEQUENCE</scope>
    <source>
        <strain evidence="19">NBRC 105413</strain>
    </source>
</reference>
<dbReference type="InterPro" id="IPR036918">
    <property type="entry name" value="Pyrv_Knase_C_sf"/>
</dbReference>
<evidence type="ECO:0000256" key="12">
    <source>
        <dbReference type="ARBA" id="ARBA00023152"/>
    </source>
</evidence>
<name>A0A9W7XRR6_9FUNG</name>
<dbReference type="GO" id="GO:0005524">
    <property type="term" value="F:ATP binding"/>
    <property type="evidence" value="ECO:0007669"/>
    <property type="project" value="UniProtKB-KW"/>
</dbReference>
<dbReference type="NCBIfam" id="NF004978">
    <property type="entry name" value="PRK06354.1"/>
    <property type="match status" value="1"/>
</dbReference>
<dbReference type="GO" id="GO:0006950">
    <property type="term" value="P:response to stress"/>
    <property type="evidence" value="ECO:0007669"/>
    <property type="project" value="UniProtKB-ARBA"/>
</dbReference>
<dbReference type="InterPro" id="IPR011037">
    <property type="entry name" value="Pyrv_Knase-like_insert_dom_sf"/>
</dbReference>
<dbReference type="GO" id="GO:0016301">
    <property type="term" value="F:kinase activity"/>
    <property type="evidence" value="ECO:0007669"/>
    <property type="project" value="UniProtKB-KW"/>
</dbReference>
<dbReference type="AlphaFoldDB" id="A0A9W7XRR6"/>
<accession>A0A9W7XRR6</accession>
<evidence type="ECO:0000256" key="14">
    <source>
        <dbReference type="ARBA" id="ARBA00048152"/>
    </source>
</evidence>
<feature type="compositionally biased region" description="Polar residues" evidence="16">
    <location>
        <begin position="526"/>
        <end position="535"/>
    </location>
</feature>
<dbReference type="EC" id="2.7.1.40" evidence="5 15"/>
<dbReference type="SUPFAM" id="SSF50800">
    <property type="entry name" value="PK beta-barrel domain-like"/>
    <property type="match status" value="1"/>
</dbReference>
<evidence type="ECO:0000256" key="9">
    <source>
        <dbReference type="ARBA" id="ARBA00022777"/>
    </source>
</evidence>
<dbReference type="NCBIfam" id="NF004491">
    <property type="entry name" value="PRK05826.1"/>
    <property type="match status" value="1"/>
</dbReference>
<dbReference type="PRINTS" id="PR01050">
    <property type="entry name" value="PYRUVTKNASE"/>
</dbReference>
<evidence type="ECO:0000256" key="7">
    <source>
        <dbReference type="ARBA" id="ARBA00022723"/>
    </source>
</evidence>
<dbReference type="FunFam" id="2.40.33.10:FF:000001">
    <property type="entry name" value="Pyruvate kinase"/>
    <property type="match status" value="1"/>
</dbReference>
<dbReference type="InterPro" id="IPR001697">
    <property type="entry name" value="Pyr_Knase"/>
</dbReference>
<keyword evidence="13 19" id="KW-0670">Pyruvate</keyword>
<dbReference type="InterPro" id="IPR015813">
    <property type="entry name" value="Pyrv/PenolPyrv_kinase-like_dom"/>
</dbReference>
<keyword evidence="6 15" id="KW-0808">Transferase</keyword>
<dbReference type="SUPFAM" id="SSF51621">
    <property type="entry name" value="Phosphoenolpyruvate/pyruvate domain"/>
    <property type="match status" value="1"/>
</dbReference>
<protein>
    <recommendedName>
        <fullName evidence="5 15">Pyruvate kinase</fullName>
        <ecNumber evidence="5 15">2.7.1.40</ecNumber>
    </recommendedName>
</protein>
<keyword evidence="10" id="KW-0067">ATP-binding</keyword>
<evidence type="ECO:0000256" key="16">
    <source>
        <dbReference type="SAM" id="MobiDB-lite"/>
    </source>
</evidence>
<evidence type="ECO:0000256" key="5">
    <source>
        <dbReference type="ARBA" id="ARBA00012142"/>
    </source>
</evidence>
<feature type="region of interest" description="Disordered" evidence="16">
    <location>
        <begin position="525"/>
        <end position="575"/>
    </location>
</feature>
<dbReference type="Gene3D" id="2.40.33.10">
    <property type="entry name" value="PK beta-barrel domain-like"/>
    <property type="match status" value="1"/>
</dbReference>
<evidence type="ECO:0000256" key="13">
    <source>
        <dbReference type="ARBA" id="ARBA00023317"/>
    </source>
</evidence>
<dbReference type="InterPro" id="IPR015795">
    <property type="entry name" value="Pyrv_Knase_C"/>
</dbReference>
<dbReference type="SUPFAM" id="SSF52935">
    <property type="entry name" value="PK C-terminal domain-like"/>
    <property type="match status" value="1"/>
</dbReference>
<keyword evidence="8" id="KW-0547">Nucleotide-binding</keyword>
<evidence type="ECO:0000256" key="11">
    <source>
        <dbReference type="ARBA" id="ARBA00022842"/>
    </source>
</evidence>
<dbReference type="NCBIfam" id="TIGR01064">
    <property type="entry name" value="pyruv_kin"/>
    <property type="match status" value="1"/>
</dbReference>
<comment type="cofactor">
    <cofactor evidence="1">
        <name>Mg(2+)</name>
        <dbReference type="ChEBI" id="CHEBI:18420"/>
    </cofactor>
</comment>
<dbReference type="Pfam" id="PF02887">
    <property type="entry name" value="PK_C"/>
    <property type="match status" value="1"/>
</dbReference>
<evidence type="ECO:0000313" key="20">
    <source>
        <dbReference type="Proteomes" id="UP001145021"/>
    </source>
</evidence>
<keyword evidence="7" id="KW-0479">Metal-binding</keyword>
<dbReference type="GO" id="GO:0000287">
    <property type="term" value="F:magnesium ion binding"/>
    <property type="evidence" value="ECO:0007669"/>
    <property type="project" value="InterPro"/>
</dbReference>
<dbReference type="Gene3D" id="3.40.1380.20">
    <property type="entry name" value="Pyruvate kinase, C-terminal domain"/>
    <property type="match status" value="1"/>
</dbReference>
<keyword evidence="11 15" id="KW-0460">Magnesium</keyword>
<dbReference type="PANTHER" id="PTHR11817">
    <property type="entry name" value="PYRUVATE KINASE"/>
    <property type="match status" value="1"/>
</dbReference>
<dbReference type="FunFam" id="3.20.20.60:FF:000001">
    <property type="entry name" value="Pyruvate kinase"/>
    <property type="match status" value="1"/>
</dbReference>
<feature type="domain" description="Pyruvate kinase C-terminal" evidence="18">
    <location>
        <begin position="387"/>
        <end position="515"/>
    </location>
</feature>
<organism evidence="19 20">
    <name type="scientific">Coemansia asiatica</name>
    <dbReference type="NCBI Taxonomy" id="1052880"/>
    <lineage>
        <taxon>Eukaryota</taxon>
        <taxon>Fungi</taxon>
        <taxon>Fungi incertae sedis</taxon>
        <taxon>Zoopagomycota</taxon>
        <taxon>Kickxellomycotina</taxon>
        <taxon>Kickxellomycetes</taxon>
        <taxon>Kickxellales</taxon>
        <taxon>Kickxellaceae</taxon>
        <taxon>Coemansia</taxon>
    </lineage>
</organism>
<dbReference type="Proteomes" id="UP001145021">
    <property type="component" value="Unassembled WGS sequence"/>
</dbReference>
<dbReference type="InterPro" id="IPR018209">
    <property type="entry name" value="Pyrv_Knase_AS"/>
</dbReference>
<dbReference type="EMBL" id="JANBOH010000010">
    <property type="protein sequence ID" value="KAJ1648143.1"/>
    <property type="molecule type" value="Genomic_DNA"/>
</dbReference>
<comment type="similarity">
    <text evidence="4 15">Belongs to the pyruvate kinase family.</text>
</comment>
<keyword evidence="9 15" id="KW-0418">Kinase</keyword>
<feature type="compositionally biased region" description="Low complexity" evidence="16">
    <location>
        <begin position="565"/>
        <end position="575"/>
    </location>
</feature>
<gene>
    <name evidence="19" type="primary">PYK1</name>
    <name evidence="19" type="ORF">LPJ64_000503</name>
</gene>
<keyword evidence="20" id="KW-1185">Reference proteome</keyword>
<evidence type="ECO:0000256" key="15">
    <source>
        <dbReference type="RuleBase" id="RU000504"/>
    </source>
</evidence>
<dbReference type="InterPro" id="IPR040442">
    <property type="entry name" value="Pyrv_kinase-like_dom_sf"/>
</dbReference>
<evidence type="ECO:0000256" key="10">
    <source>
        <dbReference type="ARBA" id="ARBA00022840"/>
    </source>
</evidence>
<comment type="caution">
    <text evidence="19">The sequence shown here is derived from an EMBL/GenBank/DDBJ whole genome shotgun (WGS) entry which is preliminary data.</text>
</comment>
<dbReference type="GO" id="GO:0004743">
    <property type="term" value="F:pyruvate kinase activity"/>
    <property type="evidence" value="ECO:0007669"/>
    <property type="project" value="UniProtKB-EC"/>
</dbReference>
<comment type="catalytic activity">
    <reaction evidence="14 15">
        <text>pyruvate + ATP = phosphoenolpyruvate + ADP + H(+)</text>
        <dbReference type="Rhea" id="RHEA:18157"/>
        <dbReference type="ChEBI" id="CHEBI:15361"/>
        <dbReference type="ChEBI" id="CHEBI:15378"/>
        <dbReference type="ChEBI" id="CHEBI:30616"/>
        <dbReference type="ChEBI" id="CHEBI:58702"/>
        <dbReference type="ChEBI" id="CHEBI:456216"/>
        <dbReference type="EC" id="2.7.1.40"/>
    </reaction>
</comment>
<feature type="domain" description="Pyruvate kinase barrel" evidence="17">
    <location>
        <begin position="27"/>
        <end position="352"/>
    </location>
</feature>
<evidence type="ECO:0000256" key="2">
    <source>
        <dbReference type="ARBA" id="ARBA00001958"/>
    </source>
</evidence>
<dbReference type="GO" id="GO:0030955">
    <property type="term" value="F:potassium ion binding"/>
    <property type="evidence" value="ECO:0007669"/>
    <property type="project" value="InterPro"/>
</dbReference>
<comment type="pathway">
    <text evidence="3 15">Carbohydrate degradation; glycolysis; pyruvate from D-glyceraldehyde 3-phosphate: step 5/5.</text>
</comment>
<evidence type="ECO:0000313" key="19">
    <source>
        <dbReference type="EMBL" id="KAJ1648143.1"/>
    </source>
</evidence>
<evidence type="ECO:0000259" key="18">
    <source>
        <dbReference type="Pfam" id="PF02887"/>
    </source>
</evidence>
<comment type="cofactor">
    <cofactor evidence="2">
        <name>K(+)</name>
        <dbReference type="ChEBI" id="CHEBI:29103"/>
    </cofactor>
</comment>
<proteinExistence type="inferred from homology"/>
<dbReference type="InterPro" id="IPR015806">
    <property type="entry name" value="Pyrv_Knase_insert_dom_sf"/>
</dbReference>
<evidence type="ECO:0000256" key="1">
    <source>
        <dbReference type="ARBA" id="ARBA00001946"/>
    </source>
</evidence>
<sequence length="575" mass="62791">MVVDARNTSRLQWLESLDISKDPEHVRKSSIICTLGPKTQSVEMITELRKAGMNIARMNFSHGSHEFHGKTIANVRRSEEVFKGRPVAIALDTKGPEIRTGNTKDGNDIPFKIGHEMIFSMDPKDAKEGCLERMYIDYHNLPKAVAPGRTIYMDDGIMAFEVLEVMDNAVKVVARTDGALSSHKGVNLPGSNVDLPALSDKDKADLTFGVEQGVDIIFASFIRTAQDVKDIRNHIGEKGKHIKIVVKIESTQGVENFDEILVETDGVMIARGDLGIEIPAAQVFIVQKMITAKCNIAGKPVICATQMLESMTYNPRPTRAEVSDVSNAILDGADCVMLSGETAKGNYPLHAVRMMSDIALLAESAIAYPPLFNELRASVKLPVDTTEATCSSAANAALEQNAKAIICITTTGTSARMLSKYRPSIPILVVTRDYHTARHVHLSRGCYPFHYQKPKPAAAASEAEARDQWQNDVDERIQFAIANALDAGLLQKDDVVISIQGWRGGVGNTNTMRILRADVETKALRTGSNANSRASTPVPGSPDLRPASMLTRALKHQLSPDSKKPSSISPSKRRK</sequence>